<sequence>MDNHFHQHLKAVNRGGNTAESDDNIGVLHAPLRQCKTCLISTTGEEKRKYFFFGGAESGVTAYYSSTNAQYKELLLGLSFVFDEAHFAGPTWDEIFWGS</sequence>
<dbReference type="EMBL" id="DS268120">
    <property type="protein sequence ID" value="KMU76523.1"/>
    <property type="molecule type" value="Genomic_DNA"/>
</dbReference>
<dbReference type="AlphaFoldDB" id="A0A0J8QYR3"/>
<reference evidence="2" key="1">
    <citation type="journal article" date="2010" name="Genome Res.">
        <title>Population genomic sequencing of Coccidioides fungi reveals recent hybridization and transposon control.</title>
        <authorList>
            <person name="Neafsey D.E."/>
            <person name="Barker B.M."/>
            <person name="Sharpton T.J."/>
            <person name="Stajich J.E."/>
            <person name="Park D.J."/>
            <person name="Whiston E."/>
            <person name="Hung C.-Y."/>
            <person name="McMahan C."/>
            <person name="White J."/>
            <person name="Sykes S."/>
            <person name="Heiman D."/>
            <person name="Young S."/>
            <person name="Zeng Q."/>
            <person name="Abouelleil A."/>
            <person name="Aftuck L."/>
            <person name="Bessette D."/>
            <person name="Brown A."/>
            <person name="FitzGerald M."/>
            <person name="Lui A."/>
            <person name="Macdonald J.P."/>
            <person name="Priest M."/>
            <person name="Orbach M.J."/>
            <person name="Galgiani J.N."/>
            <person name="Kirkland T.N."/>
            <person name="Cole G.T."/>
            <person name="Birren B.W."/>
            <person name="Henn M.R."/>
            <person name="Taylor J.W."/>
            <person name="Rounsley S.D."/>
        </authorList>
    </citation>
    <scope>NUCLEOTIDE SEQUENCE [LARGE SCALE GENOMIC DNA]</scope>
    <source>
        <strain evidence="2">RMSCC 3703</strain>
    </source>
</reference>
<name>A0A0J8QYR3_COCIT</name>
<organism evidence="1 2">
    <name type="scientific">Coccidioides immitis RMSCC 3703</name>
    <dbReference type="NCBI Taxonomy" id="454286"/>
    <lineage>
        <taxon>Eukaryota</taxon>
        <taxon>Fungi</taxon>
        <taxon>Dikarya</taxon>
        <taxon>Ascomycota</taxon>
        <taxon>Pezizomycotina</taxon>
        <taxon>Eurotiomycetes</taxon>
        <taxon>Eurotiomycetidae</taxon>
        <taxon>Onygenales</taxon>
        <taxon>Onygenaceae</taxon>
        <taxon>Coccidioides</taxon>
    </lineage>
</organism>
<dbReference type="Proteomes" id="UP000054559">
    <property type="component" value="Unassembled WGS sequence"/>
</dbReference>
<evidence type="ECO:0000313" key="2">
    <source>
        <dbReference type="Proteomes" id="UP000054559"/>
    </source>
</evidence>
<accession>A0A0J8QYR3</accession>
<evidence type="ECO:0000313" key="1">
    <source>
        <dbReference type="EMBL" id="KMU76523.1"/>
    </source>
</evidence>
<gene>
    <name evidence="1" type="ORF">CISG_01256</name>
</gene>
<proteinExistence type="predicted"/>
<protein>
    <submittedName>
        <fullName evidence="1">Uncharacterized protein</fullName>
    </submittedName>
</protein>